<evidence type="ECO:0000313" key="2">
    <source>
        <dbReference type="EMBL" id="THU40129.1"/>
    </source>
</evidence>
<organism evidence="2 3">
    <name type="scientific">Niastella caeni</name>
    <dbReference type="NCBI Taxonomy" id="2569763"/>
    <lineage>
        <taxon>Bacteria</taxon>
        <taxon>Pseudomonadati</taxon>
        <taxon>Bacteroidota</taxon>
        <taxon>Chitinophagia</taxon>
        <taxon>Chitinophagales</taxon>
        <taxon>Chitinophagaceae</taxon>
        <taxon>Niastella</taxon>
    </lineage>
</organism>
<sequence>MARVNSILKISGKVDDKVHVNSKHGELLRNAPQKGSKKKEPALKQQYKRTGMLNNLAADLNRIIGAYSGTLKPSTFYQALQKRFRKEPLNNRFLLLKQLEGMEVNSTYPLNKLGRANATVNAVKKEIIVRLDVNLRPSQYCGNYKINCYAYEVSLLCWNKSEGFATHARQYSEWIYLKEGLPEFEFLFARPAGTVHWLLCLKQQLGRNEKAIESFRAEGMQIVAAGSFDKKDMAILTKRKEEEKAQAEKERGKNGSEQIKRVKAKKVK</sequence>
<dbReference type="RefSeq" id="WP_136576882.1">
    <property type="nucleotide sequence ID" value="NZ_STFF01000002.1"/>
</dbReference>
<dbReference type="OrthoDB" id="657932at2"/>
<dbReference type="Proteomes" id="UP000306918">
    <property type="component" value="Unassembled WGS sequence"/>
</dbReference>
<proteinExistence type="predicted"/>
<protein>
    <submittedName>
        <fullName evidence="2">Uncharacterized protein</fullName>
    </submittedName>
</protein>
<evidence type="ECO:0000313" key="3">
    <source>
        <dbReference type="Proteomes" id="UP000306918"/>
    </source>
</evidence>
<gene>
    <name evidence="2" type="ORF">FAM09_09600</name>
</gene>
<keyword evidence="3" id="KW-1185">Reference proteome</keyword>
<name>A0A4S8HZ65_9BACT</name>
<accession>A0A4S8HZ65</accession>
<feature type="region of interest" description="Disordered" evidence="1">
    <location>
        <begin position="240"/>
        <end position="268"/>
    </location>
</feature>
<dbReference type="EMBL" id="STFF01000002">
    <property type="protein sequence ID" value="THU40129.1"/>
    <property type="molecule type" value="Genomic_DNA"/>
</dbReference>
<feature type="compositionally biased region" description="Basic and acidic residues" evidence="1">
    <location>
        <begin position="240"/>
        <end position="260"/>
    </location>
</feature>
<dbReference type="AlphaFoldDB" id="A0A4S8HZ65"/>
<comment type="caution">
    <text evidence="2">The sequence shown here is derived from an EMBL/GenBank/DDBJ whole genome shotgun (WGS) entry which is preliminary data.</text>
</comment>
<reference evidence="2 3" key="1">
    <citation type="submission" date="2019-04" db="EMBL/GenBank/DDBJ databases">
        <title>Niastella caeni sp. nov., isolated from activated sludge.</title>
        <authorList>
            <person name="Sheng M."/>
        </authorList>
    </citation>
    <scope>NUCLEOTIDE SEQUENCE [LARGE SCALE GENOMIC DNA]</scope>
    <source>
        <strain evidence="2 3">HX-2-15</strain>
    </source>
</reference>
<evidence type="ECO:0000256" key="1">
    <source>
        <dbReference type="SAM" id="MobiDB-lite"/>
    </source>
</evidence>